<dbReference type="PATRIC" id="fig|520767.4.peg.112"/>
<organism evidence="2 3">
    <name type="scientific">Thermovenabulum gondwanense</name>
    <dbReference type="NCBI Taxonomy" id="520767"/>
    <lineage>
        <taxon>Bacteria</taxon>
        <taxon>Bacillati</taxon>
        <taxon>Bacillota</taxon>
        <taxon>Clostridia</taxon>
        <taxon>Thermosediminibacterales</taxon>
        <taxon>Thermosediminibacteraceae</taxon>
        <taxon>Thermovenabulum</taxon>
    </lineage>
</organism>
<feature type="transmembrane region" description="Helical" evidence="1">
    <location>
        <begin position="39"/>
        <end position="68"/>
    </location>
</feature>
<keyword evidence="1" id="KW-0812">Transmembrane</keyword>
<dbReference type="GO" id="GO:0022857">
    <property type="term" value="F:transmembrane transporter activity"/>
    <property type="evidence" value="ECO:0007669"/>
    <property type="project" value="InterPro"/>
</dbReference>
<dbReference type="InterPro" id="IPR024529">
    <property type="entry name" value="ECF_trnsprt_substrate-spec"/>
</dbReference>
<evidence type="ECO:0000313" key="3">
    <source>
        <dbReference type="Proteomes" id="UP000075737"/>
    </source>
</evidence>
<dbReference type="Pfam" id="PF12822">
    <property type="entry name" value="ECF_trnsprt"/>
    <property type="match status" value="1"/>
</dbReference>
<feature type="transmembrane region" description="Helical" evidence="1">
    <location>
        <begin position="137"/>
        <end position="154"/>
    </location>
</feature>
<gene>
    <name evidence="2" type="ORF">ATZ99_01080</name>
</gene>
<reference evidence="2 3" key="1">
    <citation type="submission" date="2015-12" db="EMBL/GenBank/DDBJ databases">
        <title>Draft genome of Thermovenabulum gondwanense isolated from a red thermophilic microbial mat colonisisng an outflow channel of a bore well.</title>
        <authorList>
            <person name="Patel B.K."/>
        </authorList>
    </citation>
    <scope>NUCLEOTIDE SEQUENCE [LARGE SCALE GENOMIC DNA]</scope>
    <source>
        <strain evidence="2 3">R270</strain>
    </source>
</reference>
<name>A0A161R9S6_9FIRM</name>
<dbReference type="AlphaFoldDB" id="A0A161R9S6"/>
<dbReference type="Gene3D" id="1.10.1760.20">
    <property type="match status" value="1"/>
</dbReference>
<proteinExistence type="predicted"/>
<evidence type="ECO:0000313" key="2">
    <source>
        <dbReference type="EMBL" id="KYO68599.1"/>
    </source>
</evidence>
<evidence type="ECO:0000256" key="1">
    <source>
        <dbReference type="SAM" id="Phobius"/>
    </source>
</evidence>
<dbReference type="OrthoDB" id="9809154at2"/>
<dbReference type="STRING" id="520767.ATZ99_01080"/>
<accession>A0A161R9S6</accession>
<keyword evidence="3" id="KW-1185">Reference proteome</keyword>
<sequence length="159" mass="17385">MKFETKSLIRTALLLALTLIVQSFKMPQLITGSLVNAMLIIAAGTVGMYSGISIGLLTPVIAFFVGILKFPPMIPFIMIGNALYAWIFSSQKNIIFGISLASVVKYLWFLISVKYILKSLSIKVPALVVQTFTLPQLFTAFLGGIIGSTIILLLKKIKD</sequence>
<keyword evidence="1" id="KW-0472">Membrane</keyword>
<evidence type="ECO:0008006" key="4">
    <source>
        <dbReference type="Google" id="ProtNLM"/>
    </source>
</evidence>
<dbReference type="EMBL" id="LOHZ01000015">
    <property type="protein sequence ID" value="KYO68599.1"/>
    <property type="molecule type" value="Genomic_DNA"/>
</dbReference>
<keyword evidence="1" id="KW-1133">Transmembrane helix</keyword>
<dbReference type="Proteomes" id="UP000075737">
    <property type="component" value="Unassembled WGS sequence"/>
</dbReference>
<comment type="caution">
    <text evidence="2">The sequence shown here is derived from an EMBL/GenBank/DDBJ whole genome shotgun (WGS) entry which is preliminary data.</text>
</comment>
<protein>
    <recommendedName>
        <fullName evidence="4">ECF transporter S component</fullName>
    </recommendedName>
</protein>
<feature type="transmembrane region" description="Helical" evidence="1">
    <location>
        <begin position="94"/>
        <end position="117"/>
    </location>
</feature>
<dbReference type="RefSeq" id="WP_068747306.1">
    <property type="nucleotide sequence ID" value="NZ_LOHZ01000015.1"/>
</dbReference>